<reference evidence="1" key="1">
    <citation type="journal article" date="2021" name="Proc. Natl. Acad. Sci. U.S.A.">
        <title>A Catalog of Tens of Thousands of Viruses from Human Metagenomes Reveals Hidden Associations with Chronic Diseases.</title>
        <authorList>
            <person name="Tisza M.J."/>
            <person name="Buck C.B."/>
        </authorList>
    </citation>
    <scope>NUCLEOTIDE SEQUENCE</scope>
    <source>
        <strain evidence="1">CtxzZ3</strain>
    </source>
</reference>
<sequence length="45" mass="5465">MEQIEKYLDEIEAALYKMPPTEREHLMEVLHLAFADYFSNNYRKS</sequence>
<proteinExistence type="predicted"/>
<name>A0A8S5NE10_9CAUD</name>
<evidence type="ECO:0000313" key="1">
    <source>
        <dbReference type="EMBL" id="DAD92942.1"/>
    </source>
</evidence>
<accession>A0A8S5NE10</accession>
<organism evidence="1">
    <name type="scientific">Siphoviridae sp. ctxzZ3</name>
    <dbReference type="NCBI Taxonomy" id="2826523"/>
    <lineage>
        <taxon>Viruses</taxon>
        <taxon>Duplodnaviria</taxon>
        <taxon>Heunggongvirae</taxon>
        <taxon>Uroviricota</taxon>
        <taxon>Caudoviricetes</taxon>
    </lineage>
</organism>
<dbReference type="EMBL" id="BK015148">
    <property type="protein sequence ID" value="DAD92942.1"/>
    <property type="molecule type" value="Genomic_DNA"/>
</dbReference>
<protein>
    <submittedName>
        <fullName evidence="1">Uncharacterized protein</fullName>
    </submittedName>
</protein>